<reference evidence="2" key="1">
    <citation type="journal article" date="2020" name="Stud. Mycol.">
        <title>101 Dothideomycetes genomes: a test case for predicting lifestyles and emergence of pathogens.</title>
        <authorList>
            <person name="Haridas S."/>
            <person name="Albert R."/>
            <person name="Binder M."/>
            <person name="Bloem J."/>
            <person name="Labutti K."/>
            <person name="Salamov A."/>
            <person name="Andreopoulos B."/>
            <person name="Baker S."/>
            <person name="Barry K."/>
            <person name="Bills G."/>
            <person name="Bluhm B."/>
            <person name="Cannon C."/>
            <person name="Castanera R."/>
            <person name="Culley D."/>
            <person name="Daum C."/>
            <person name="Ezra D."/>
            <person name="Gonzalez J."/>
            <person name="Henrissat B."/>
            <person name="Kuo A."/>
            <person name="Liang C."/>
            <person name="Lipzen A."/>
            <person name="Lutzoni F."/>
            <person name="Magnuson J."/>
            <person name="Mondo S."/>
            <person name="Nolan M."/>
            <person name="Ohm R."/>
            <person name="Pangilinan J."/>
            <person name="Park H.-J."/>
            <person name="Ramirez L."/>
            <person name="Alfaro M."/>
            <person name="Sun H."/>
            <person name="Tritt A."/>
            <person name="Yoshinaga Y."/>
            <person name="Zwiers L.-H."/>
            <person name="Turgeon B."/>
            <person name="Goodwin S."/>
            <person name="Spatafora J."/>
            <person name="Crous P."/>
            <person name="Grigoriev I."/>
        </authorList>
    </citation>
    <scope>NUCLEOTIDE SEQUENCE</scope>
    <source>
        <strain evidence="2">CBS 262.69</strain>
    </source>
</reference>
<keyword evidence="3" id="KW-1185">Reference proteome</keyword>
<sequence>MAPITFSDEEIDDIAFEVTSSERSADVILDQKSQWSNWIRSVQAKFEIWCVWGHLEGRDSIDLSIGDHQRLDYALRLWLLKGISKKLHWILRQDRYAIYSSLEAFALIRKLRGLPPPMPKQITPQSKSSPQGIKQEGPPRKTPETITEQELRGSTPARESPAESGRQSVPSETANTVTIELAKQESTCS</sequence>
<evidence type="ECO:0000256" key="1">
    <source>
        <dbReference type="SAM" id="MobiDB-lite"/>
    </source>
</evidence>
<feature type="region of interest" description="Disordered" evidence="1">
    <location>
        <begin position="116"/>
        <end position="189"/>
    </location>
</feature>
<gene>
    <name evidence="2" type="ORF">EJ06DRAFT_532721</name>
</gene>
<feature type="compositionally biased region" description="Polar residues" evidence="1">
    <location>
        <begin position="122"/>
        <end position="132"/>
    </location>
</feature>
<organism evidence="2 3">
    <name type="scientific">Trichodelitschia bisporula</name>
    <dbReference type="NCBI Taxonomy" id="703511"/>
    <lineage>
        <taxon>Eukaryota</taxon>
        <taxon>Fungi</taxon>
        <taxon>Dikarya</taxon>
        <taxon>Ascomycota</taxon>
        <taxon>Pezizomycotina</taxon>
        <taxon>Dothideomycetes</taxon>
        <taxon>Dothideomycetes incertae sedis</taxon>
        <taxon>Phaeotrichales</taxon>
        <taxon>Phaeotrichaceae</taxon>
        <taxon>Trichodelitschia</taxon>
    </lineage>
</organism>
<feature type="compositionally biased region" description="Polar residues" evidence="1">
    <location>
        <begin position="165"/>
        <end position="189"/>
    </location>
</feature>
<dbReference type="Proteomes" id="UP000799640">
    <property type="component" value="Unassembled WGS sequence"/>
</dbReference>
<evidence type="ECO:0000313" key="3">
    <source>
        <dbReference type="Proteomes" id="UP000799640"/>
    </source>
</evidence>
<evidence type="ECO:0000313" key="2">
    <source>
        <dbReference type="EMBL" id="KAF2397728.1"/>
    </source>
</evidence>
<dbReference type="EMBL" id="ML996702">
    <property type="protein sequence ID" value="KAF2397728.1"/>
    <property type="molecule type" value="Genomic_DNA"/>
</dbReference>
<accession>A0A6G1HNT4</accession>
<protein>
    <submittedName>
        <fullName evidence="2">Uncharacterized protein</fullName>
    </submittedName>
</protein>
<proteinExistence type="predicted"/>
<name>A0A6G1HNT4_9PEZI</name>
<dbReference type="AlphaFoldDB" id="A0A6G1HNT4"/>